<evidence type="ECO:0000259" key="4">
    <source>
        <dbReference type="PROSITE" id="PS01124"/>
    </source>
</evidence>
<dbReference type="PANTHER" id="PTHR43130:SF3">
    <property type="entry name" value="HTH-TYPE TRANSCRIPTIONAL REGULATOR RV1931C"/>
    <property type="match status" value="1"/>
</dbReference>
<dbReference type="InterPro" id="IPR020449">
    <property type="entry name" value="Tscrpt_reg_AraC-type_HTH"/>
</dbReference>
<evidence type="ECO:0000256" key="3">
    <source>
        <dbReference type="ARBA" id="ARBA00023163"/>
    </source>
</evidence>
<evidence type="ECO:0000256" key="1">
    <source>
        <dbReference type="ARBA" id="ARBA00023015"/>
    </source>
</evidence>
<dbReference type="SMART" id="SM00342">
    <property type="entry name" value="HTH_ARAC"/>
    <property type="match status" value="1"/>
</dbReference>
<dbReference type="Pfam" id="PF01965">
    <property type="entry name" value="DJ-1_PfpI"/>
    <property type="match status" value="1"/>
</dbReference>
<keyword evidence="3" id="KW-0804">Transcription</keyword>
<dbReference type="PRINTS" id="PR00032">
    <property type="entry name" value="HTHARAC"/>
</dbReference>
<dbReference type="Gene3D" id="1.10.10.60">
    <property type="entry name" value="Homeodomain-like"/>
    <property type="match status" value="1"/>
</dbReference>
<dbReference type="CDD" id="cd03138">
    <property type="entry name" value="GATase1_AraC_2"/>
    <property type="match status" value="1"/>
</dbReference>
<feature type="domain" description="HTH araC/xylS-type" evidence="4">
    <location>
        <begin position="229"/>
        <end position="327"/>
    </location>
</feature>
<dbReference type="SUPFAM" id="SSF46689">
    <property type="entry name" value="Homeodomain-like"/>
    <property type="match status" value="2"/>
</dbReference>
<dbReference type="RefSeq" id="WP_186741068.1">
    <property type="nucleotide sequence ID" value="NZ_CP060394.1"/>
</dbReference>
<dbReference type="InterPro" id="IPR052158">
    <property type="entry name" value="INH-QAR"/>
</dbReference>
<dbReference type="PROSITE" id="PS00041">
    <property type="entry name" value="HTH_ARAC_FAMILY_1"/>
    <property type="match status" value="1"/>
</dbReference>
<evidence type="ECO:0000313" key="6">
    <source>
        <dbReference type="Proteomes" id="UP000515312"/>
    </source>
</evidence>
<dbReference type="KEGG" id="adin:H7849_17390"/>
<dbReference type="PANTHER" id="PTHR43130">
    <property type="entry name" value="ARAC-FAMILY TRANSCRIPTIONAL REGULATOR"/>
    <property type="match status" value="1"/>
</dbReference>
<keyword evidence="6" id="KW-1185">Reference proteome</keyword>
<keyword evidence="1" id="KW-0805">Transcription regulation</keyword>
<protein>
    <submittedName>
        <fullName evidence="5">Helix-turn-helix domain-containing protein</fullName>
    </submittedName>
</protein>
<evidence type="ECO:0000256" key="2">
    <source>
        <dbReference type="ARBA" id="ARBA00023125"/>
    </source>
</evidence>
<dbReference type="EMBL" id="CP060394">
    <property type="protein sequence ID" value="QNI30879.1"/>
    <property type="molecule type" value="Genomic_DNA"/>
</dbReference>
<name>A0A7G8BEA9_9BACT</name>
<dbReference type="Gene3D" id="3.40.50.880">
    <property type="match status" value="1"/>
</dbReference>
<evidence type="ECO:0000313" key="5">
    <source>
        <dbReference type="EMBL" id="QNI30879.1"/>
    </source>
</evidence>
<dbReference type="PROSITE" id="PS01124">
    <property type="entry name" value="HTH_ARAC_FAMILY_2"/>
    <property type="match status" value="1"/>
</dbReference>
<keyword evidence="2" id="KW-0238">DNA-binding</keyword>
<reference evidence="5 6" key="1">
    <citation type="submission" date="2020-08" db="EMBL/GenBank/DDBJ databases">
        <title>Edaphobacter telluris sp. nov. and Acidobacterium dinghuensis sp. nov., two acidobacteria isolated from forest soil.</title>
        <authorList>
            <person name="Fu J."/>
            <person name="Qiu L."/>
        </authorList>
    </citation>
    <scope>NUCLEOTIDE SEQUENCE [LARGE SCALE GENOMIC DNA]</scope>
    <source>
        <strain evidence="5">4Y35</strain>
    </source>
</reference>
<dbReference type="InterPro" id="IPR029062">
    <property type="entry name" value="Class_I_gatase-like"/>
</dbReference>
<dbReference type="InterPro" id="IPR018062">
    <property type="entry name" value="HTH_AraC-typ_CS"/>
</dbReference>
<dbReference type="GO" id="GO:0043565">
    <property type="term" value="F:sequence-specific DNA binding"/>
    <property type="evidence" value="ECO:0007669"/>
    <property type="project" value="InterPro"/>
</dbReference>
<proteinExistence type="predicted"/>
<dbReference type="Pfam" id="PF12833">
    <property type="entry name" value="HTH_18"/>
    <property type="match status" value="1"/>
</dbReference>
<dbReference type="Proteomes" id="UP000515312">
    <property type="component" value="Chromosome"/>
</dbReference>
<sequence length="336" mass="37172">MAKPTPNPGPRGGEIGILVYPNSQAAAVHGLTDLFCVANSVHHAQGGTSVGEIVVSHWKLSEVSGRIVRTYTTCSGRSQKLAAIILPPSIGVPETSNPSRERLCRWLKARHAQGTALCSVCAGAFLLAETGLLNERTATTHWSHAQELERRFPKIKIEIEKLLIDHGGVFTAGGVMAWIDLGLRWIQKLMSPTVMLAAARFFVVDPPRTDQRLYTAFSPNLLHGDAQILQLQHWIHSKYSEELTVAALARLAAIGERTFLRRFYRATGLKPSEYFQQVRVTKAQEALEFSLHTVEEITSMVGYHDISAFRQVFKKVVGLTPAEYRVRFGLGGKHRG</sequence>
<accession>A0A7G8BEA9</accession>
<dbReference type="InterPro" id="IPR018060">
    <property type="entry name" value="HTH_AraC"/>
</dbReference>
<dbReference type="InterPro" id="IPR009057">
    <property type="entry name" value="Homeodomain-like_sf"/>
</dbReference>
<dbReference type="GO" id="GO:0003700">
    <property type="term" value="F:DNA-binding transcription factor activity"/>
    <property type="evidence" value="ECO:0007669"/>
    <property type="project" value="InterPro"/>
</dbReference>
<dbReference type="InterPro" id="IPR002818">
    <property type="entry name" value="DJ-1/PfpI"/>
</dbReference>
<dbReference type="SUPFAM" id="SSF52317">
    <property type="entry name" value="Class I glutamine amidotransferase-like"/>
    <property type="match status" value="1"/>
</dbReference>
<organism evidence="5 6">
    <name type="scientific">Alloacidobacterium dinghuense</name>
    <dbReference type="NCBI Taxonomy" id="2763107"/>
    <lineage>
        <taxon>Bacteria</taxon>
        <taxon>Pseudomonadati</taxon>
        <taxon>Acidobacteriota</taxon>
        <taxon>Terriglobia</taxon>
        <taxon>Terriglobales</taxon>
        <taxon>Acidobacteriaceae</taxon>
        <taxon>Alloacidobacterium</taxon>
    </lineage>
</organism>
<gene>
    <name evidence="5" type="ORF">H7849_17390</name>
</gene>
<dbReference type="AlphaFoldDB" id="A0A7G8BEA9"/>